<dbReference type="PANTHER" id="PTHR44099">
    <property type="entry name" value="RABCONNECTIN-3B, ISOFORM A"/>
    <property type="match status" value="1"/>
</dbReference>
<feature type="region of interest" description="Disordered" evidence="4">
    <location>
        <begin position="1124"/>
        <end position="1179"/>
    </location>
</feature>
<name>A0AAV2TC61_CALDB</name>
<dbReference type="InterPro" id="IPR049916">
    <property type="entry name" value="WDR72-like"/>
</dbReference>
<proteinExistence type="predicted"/>
<reference evidence="5" key="1">
    <citation type="submission" date="2024-06" db="EMBL/GenBank/DDBJ databases">
        <authorList>
            <person name="Liu X."/>
            <person name="Lenzi L."/>
            <person name="Haldenby T S."/>
            <person name="Uol C."/>
        </authorList>
    </citation>
    <scope>NUCLEOTIDE SEQUENCE</scope>
</reference>
<dbReference type="SUPFAM" id="SSF50978">
    <property type="entry name" value="WD40 repeat-like"/>
    <property type="match status" value="3"/>
</dbReference>
<feature type="compositionally biased region" description="Low complexity" evidence="4">
    <location>
        <begin position="1152"/>
        <end position="1166"/>
    </location>
</feature>
<evidence type="ECO:0000313" key="6">
    <source>
        <dbReference type="Proteomes" id="UP001497525"/>
    </source>
</evidence>
<keyword evidence="1 3" id="KW-0853">WD repeat</keyword>
<dbReference type="PANTHER" id="PTHR44099:SF4">
    <property type="entry name" value="RABCONNECTIN-3B, ISOFORM A"/>
    <property type="match status" value="1"/>
</dbReference>
<feature type="compositionally biased region" description="Low complexity" evidence="4">
    <location>
        <begin position="1802"/>
        <end position="1814"/>
    </location>
</feature>
<evidence type="ECO:0000256" key="3">
    <source>
        <dbReference type="PROSITE-ProRule" id="PRU00221"/>
    </source>
</evidence>
<protein>
    <recommendedName>
        <fullName evidence="7">WD repeat-containing protein 7</fullName>
    </recommendedName>
</protein>
<evidence type="ECO:0000256" key="4">
    <source>
        <dbReference type="SAM" id="MobiDB-lite"/>
    </source>
</evidence>
<dbReference type="InterPro" id="IPR001680">
    <property type="entry name" value="WD40_rpt"/>
</dbReference>
<evidence type="ECO:0000256" key="2">
    <source>
        <dbReference type="ARBA" id="ARBA00022737"/>
    </source>
</evidence>
<sequence length="1846" mass="199252">MIRISGNVTIPFVVWAPTPPIHDISCILISQDCKFFVTGATDGNLILWAVSPKLEFMPKWMVLGHRSCVKNLCLAGGSREDGANFFFSHSESNEMALWSWEDGKSLEFKIDTRHQHTTIKSHQPAFLEYRLLFCCGRYPHIVVLHAMSLSVLFTLASQSQPDWISSFVVFTHPNQRHEIVLGLSFSNVATLWTLSGEEIQGETKYEHESRAVDCLSTVTQVHCFPKTPRCVLLVTYCGWQLLDAMTCSIICSQHNPVNDPLVGGEFIDSHLIVIYRHSGVALLYRLPEGFLSGGQAPSSHPSHGADPPLLIARLSPTTSPVNIFTDETSGMDRSSSPPVNETASTREKNSCCFTMGRLASSVPLLMAGSSTGEVISWVLKDYMGDGEVQNHDDLPQTKCPSSIADLAAVWKKFPPRNLLDNLSDSSEPKSLGSTDAFEVTEEQKEPCITVCVQILQMNCSHFQGAADTIHPPRLAVGLSTGRIVILRLTDFLQSLIWKSSPLQPSDVPNAKNLLRFSRYFLDGHTGPVTSLLHPASAEEHLLRSLDSNGGHEACQFSPDHLISGGADCTVRMWDLNPWRDNVGSGTRSGADRIDSNPAFSTPTCLAVFRCHASPCVGLAIGPPSMAISNASSGNPRLGGCILSVGTGGCVSIISLREQRQLIFTGSAHSVSSSPVVAVGWRVPEDLLLIAHGDGCLEVWDITAGCLDRLETDQSARDLFDQAHYIVEVQNCPCSFGASLPLLSHLSIPGAENTRLRGPALPFSGAVNSATSAGAVLYTAQARLRRGSYGFRSQAYRSRWMTAIQLHPTGATKLLASQHDTGEHGNIPESPFSCGPAALVFHWDTEAFIVDLLAQCGYVNPSEKDIADWKNIASCCPSQAFLIQLAMSVLHPWGVDPDADTALQQCAGFVLPDSQPDCTSNSHIIGDGSVEIGIPELSPTLCLGLVSKHGCLSISMPGWPVLHSVRCDRTIPLSRPLFSMTRSIGTNLLLAELSLAETLTYIDPGYLGALMEPVLRRFQRIDKALEDSTSVSTGTKCASVRSDWLQLAARLCGPLLKKLSESNIGINGFGLDLEMLAEKWQDRTIPIRYAARTLMIAYLDQLGSENRQLIVDQWSALLPPFSRNELSKSSKPPHGAGVANGNVATHSPSVPLSQSGSGSPNNSSDDSAAVRRQSLQQHQPPIQKYKIGSWASAAASFDNDSSSLRSMSPEHSVSYVSLQRQQTGSAGGDLPAANESVSLSSLDLSNGGVLSIVSDSRWWLTLGGYRISAREHARLQAIAVVILGVVGSRYGANVKLRHPAVVVRDLIDEYGPVYPQPHTDRDSMCRRHGLGMPFFGSPDADVDLVVSVSDVHLPFIDQLAEQPLISANVVQHGFGYDSYHLAHATCQCLTALLFNRTPLLTSSSSSELPQDGILRQTEGVTGLPAYSSTNNSQAVSAVCTANALICLLTKSVASSLRRAAIDLLGRGFIVWEPYVDLAQVVNALLTLVAGADSLISSVPVWQPLTDRVDLARTAREALWAIAFARPKAFTLVLSVEVRRCGAQLSAAAAANTISHNPHSDTALNTINQTAPTASSLGDASGLQSVPRGDSAASHTSQNVPPNPRMTVMMASPAMAAPVFAPPSTPGSKVSAAYNSTPGAGPWPPMYNAREEIVRLFEQLCVRRPADVIAVLPEILEVVLACLDRTRLKERGLDFVFPALRQFSTFSSHTRLQKACVGGVNGSLTFFDFKIGRYSVIQAHKGPVTAVRFHSDGRLLATYSLSESVLRTWQLCTAGLFGMGGQQVKAVSSHPVPPLLPPPKHGSNDTTNSDTSASTHSSEKVPTVWLDWPETKVVHLITDSGVKRRVNL</sequence>
<dbReference type="SMART" id="SM00320">
    <property type="entry name" value="WD40"/>
    <property type="match status" value="5"/>
</dbReference>
<dbReference type="Gene3D" id="2.130.10.10">
    <property type="entry name" value="YVTN repeat-like/Quinoprotein amine dehydrogenase"/>
    <property type="match status" value="3"/>
</dbReference>
<dbReference type="InterPro" id="IPR019775">
    <property type="entry name" value="WD40_repeat_CS"/>
</dbReference>
<dbReference type="GO" id="GO:0072659">
    <property type="term" value="P:protein localization to plasma membrane"/>
    <property type="evidence" value="ECO:0007669"/>
    <property type="project" value="TreeGrafter"/>
</dbReference>
<feature type="compositionally biased region" description="Polar residues" evidence="4">
    <location>
        <begin position="325"/>
        <end position="343"/>
    </location>
</feature>
<feature type="compositionally biased region" description="Polar residues" evidence="4">
    <location>
        <begin position="1141"/>
        <end position="1151"/>
    </location>
</feature>
<evidence type="ECO:0000256" key="1">
    <source>
        <dbReference type="ARBA" id="ARBA00022574"/>
    </source>
</evidence>
<feature type="compositionally biased region" description="Polar residues" evidence="4">
    <location>
        <begin position="1572"/>
        <end position="1582"/>
    </location>
</feature>
<dbReference type="GO" id="GO:0005737">
    <property type="term" value="C:cytoplasm"/>
    <property type="evidence" value="ECO:0007669"/>
    <property type="project" value="TreeGrafter"/>
</dbReference>
<dbReference type="Pfam" id="PF00400">
    <property type="entry name" value="WD40"/>
    <property type="match status" value="3"/>
</dbReference>
<feature type="region of interest" description="Disordered" evidence="4">
    <location>
        <begin position="325"/>
        <end position="346"/>
    </location>
</feature>
<evidence type="ECO:0008006" key="7">
    <source>
        <dbReference type="Google" id="ProtNLM"/>
    </source>
</evidence>
<dbReference type="Proteomes" id="UP001497525">
    <property type="component" value="Unassembled WGS sequence"/>
</dbReference>
<keyword evidence="2" id="KW-0677">Repeat</keyword>
<organism evidence="5 6">
    <name type="scientific">Calicophoron daubneyi</name>
    <name type="common">Rumen fluke</name>
    <name type="synonym">Paramphistomum daubneyi</name>
    <dbReference type="NCBI Taxonomy" id="300641"/>
    <lineage>
        <taxon>Eukaryota</taxon>
        <taxon>Metazoa</taxon>
        <taxon>Spiralia</taxon>
        <taxon>Lophotrochozoa</taxon>
        <taxon>Platyhelminthes</taxon>
        <taxon>Trematoda</taxon>
        <taxon>Digenea</taxon>
        <taxon>Plagiorchiida</taxon>
        <taxon>Pronocephalata</taxon>
        <taxon>Paramphistomoidea</taxon>
        <taxon>Paramphistomidae</taxon>
        <taxon>Calicophoron</taxon>
    </lineage>
</organism>
<comment type="caution">
    <text evidence="5">The sequence shown here is derived from an EMBL/GenBank/DDBJ whole genome shotgun (WGS) entry which is preliminary data.</text>
</comment>
<gene>
    <name evidence="5" type="ORF">CDAUBV1_LOCUS7815</name>
</gene>
<accession>A0AAV2TC61</accession>
<dbReference type="PROSITE" id="PS00678">
    <property type="entry name" value="WD_REPEATS_1"/>
    <property type="match status" value="1"/>
</dbReference>
<dbReference type="InterPro" id="IPR015943">
    <property type="entry name" value="WD40/YVTN_repeat-like_dom_sf"/>
</dbReference>
<evidence type="ECO:0000313" key="5">
    <source>
        <dbReference type="EMBL" id="CAL5134436.1"/>
    </source>
</evidence>
<feature type="region of interest" description="Disordered" evidence="4">
    <location>
        <begin position="1572"/>
        <end position="1602"/>
    </location>
</feature>
<dbReference type="InterPro" id="IPR036322">
    <property type="entry name" value="WD40_repeat_dom_sf"/>
</dbReference>
<feature type="repeat" description="WD" evidence="3">
    <location>
        <begin position="556"/>
        <end position="576"/>
    </location>
</feature>
<feature type="region of interest" description="Disordered" evidence="4">
    <location>
        <begin position="1786"/>
        <end position="1816"/>
    </location>
</feature>
<dbReference type="PROSITE" id="PS50082">
    <property type="entry name" value="WD_REPEATS_2"/>
    <property type="match status" value="1"/>
</dbReference>
<dbReference type="EMBL" id="CAXLJL010000201">
    <property type="protein sequence ID" value="CAL5134436.1"/>
    <property type="molecule type" value="Genomic_DNA"/>
</dbReference>
<feature type="compositionally biased region" description="Pro residues" evidence="4">
    <location>
        <begin position="1789"/>
        <end position="1798"/>
    </location>
</feature>